<gene>
    <name evidence="1" type="ORF">K431DRAFT_304511</name>
</gene>
<accession>A0A9P4UNU4</accession>
<reference evidence="1" key="1">
    <citation type="journal article" date="2020" name="Stud. Mycol.">
        <title>101 Dothideomycetes genomes: a test case for predicting lifestyles and emergence of pathogens.</title>
        <authorList>
            <person name="Haridas S."/>
            <person name="Albert R."/>
            <person name="Binder M."/>
            <person name="Bloem J."/>
            <person name="Labutti K."/>
            <person name="Salamov A."/>
            <person name="Andreopoulos B."/>
            <person name="Baker S."/>
            <person name="Barry K."/>
            <person name="Bills G."/>
            <person name="Bluhm B."/>
            <person name="Cannon C."/>
            <person name="Castanera R."/>
            <person name="Culley D."/>
            <person name="Daum C."/>
            <person name="Ezra D."/>
            <person name="Gonzalez J."/>
            <person name="Henrissat B."/>
            <person name="Kuo A."/>
            <person name="Liang C."/>
            <person name="Lipzen A."/>
            <person name="Lutzoni F."/>
            <person name="Magnuson J."/>
            <person name="Mondo S."/>
            <person name="Nolan M."/>
            <person name="Ohm R."/>
            <person name="Pangilinan J."/>
            <person name="Park H.-J."/>
            <person name="Ramirez L."/>
            <person name="Alfaro M."/>
            <person name="Sun H."/>
            <person name="Tritt A."/>
            <person name="Yoshinaga Y."/>
            <person name="Zwiers L.-H."/>
            <person name="Turgeon B."/>
            <person name="Goodwin S."/>
            <person name="Spatafora J."/>
            <person name="Crous P."/>
            <person name="Grigoriev I."/>
        </authorList>
    </citation>
    <scope>NUCLEOTIDE SEQUENCE</scope>
    <source>
        <strain evidence="1">CBS 116435</strain>
    </source>
</reference>
<organism evidence="1 2">
    <name type="scientific">Polychaeton citri CBS 116435</name>
    <dbReference type="NCBI Taxonomy" id="1314669"/>
    <lineage>
        <taxon>Eukaryota</taxon>
        <taxon>Fungi</taxon>
        <taxon>Dikarya</taxon>
        <taxon>Ascomycota</taxon>
        <taxon>Pezizomycotina</taxon>
        <taxon>Dothideomycetes</taxon>
        <taxon>Dothideomycetidae</taxon>
        <taxon>Capnodiales</taxon>
        <taxon>Capnodiaceae</taxon>
        <taxon>Polychaeton</taxon>
    </lineage>
</organism>
<dbReference type="Gene3D" id="1.10.10.10">
    <property type="entry name" value="Winged helix-like DNA-binding domain superfamily/Winged helix DNA-binding domain"/>
    <property type="match status" value="1"/>
</dbReference>
<name>A0A9P4UNU4_9PEZI</name>
<dbReference type="OrthoDB" id="2563170at2759"/>
<dbReference type="Pfam" id="PF11625">
    <property type="entry name" value="DUF3253"/>
    <property type="match status" value="1"/>
</dbReference>
<dbReference type="InterPro" id="IPR021660">
    <property type="entry name" value="DUF3253"/>
</dbReference>
<dbReference type="AlphaFoldDB" id="A0A9P4UNU4"/>
<protein>
    <submittedName>
        <fullName evidence="1">Uncharacterized protein</fullName>
    </submittedName>
</protein>
<keyword evidence="2" id="KW-1185">Reference proteome</keyword>
<evidence type="ECO:0000313" key="2">
    <source>
        <dbReference type="Proteomes" id="UP000799441"/>
    </source>
</evidence>
<dbReference type="Proteomes" id="UP000799441">
    <property type="component" value="Unassembled WGS sequence"/>
</dbReference>
<evidence type="ECO:0000313" key="1">
    <source>
        <dbReference type="EMBL" id="KAF2720148.1"/>
    </source>
</evidence>
<sequence>MAAIYNYFYPPVKPQPKSPQDIAHDTALREHMREMLDLKDKKFCPSEVAAMLTDAEIQNLGHGTWEDIMPGVMVLVGEMQAFGEVDVFVREDAEAKGRGLRTKQGGEPKGKFTQAWDEDVLGRVATWKGPLRLRRVGY</sequence>
<comment type="caution">
    <text evidence="1">The sequence shown here is derived from an EMBL/GenBank/DDBJ whole genome shotgun (WGS) entry which is preliminary data.</text>
</comment>
<dbReference type="EMBL" id="MU003802">
    <property type="protein sequence ID" value="KAF2720148.1"/>
    <property type="molecule type" value="Genomic_DNA"/>
</dbReference>
<dbReference type="InterPro" id="IPR036388">
    <property type="entry name" value="WH-like_DNA-bd_sf"/>
</dbReference>
<proteinExistence type="predicted"/>